<sequence length="183" mass="20063">METRPRVLIDTCVLYPTVMREMVLGVAARGAFEPVWSARILEEWARAAIKLGPTGEAQARAEIALLRGNWPGAERAASPSLQARLWLPDANDIHVLAVAVASSADMILTLNAKDFPRQILAEEGLSRADPDSYLHGIWQATPELVAPVADAVLQEARRLSGEQWEMRALLKKARLPRLAKALA</sequence>
<dbReference type="SUPFAM" id="SSF88723">
    <property type="entry name" value="PIN domain-like"/>
    <property type="match status" value="1"/>
</dbReference>
<organism evidence="2 3">
    <name type="scientific">Sulfitobacter profundi</name>
    <dbReference type="NCBI Taxonomy" id="2679961"/>
    <lineage>
        <taxon>Bacteria</taxon>
        <taxon>Pseudomonadati</taxon>
        <taxon>Pseudomonadota</taxon>
        <taxon>Alphaproteobacteria</taxon>
        <taxon>Rhodobacterales</taxon>
        <taxon>Roseobacteraceae</taxon>
        <taxon>Sulfitobacter</taxon>
    </lineage>
</organism>
<gene>
    <name evidence="2" type="ORF">ACFQAU_14310</name>
</gene>
<proteinExistence type="predicted"/>
<accession>A0ABW1YZM3</accession>
<dbReference type="RefSeq" id="WP_120351272.1">
    <property type="nucleotide sequence ID" value="NZ_JBHSWA010000001.1"/>
</dbReference>
<dbReference type="InterPro" id="IPR002716">
    <property type="entry name" value="PIN_dom"/>
</dbReference>
<dbReference type="Proteomes" id="UP001596403">
    <property type="component" value="Unassembled WGS sequence"/>
</dbReference>
<name>A0ABW1YZM3_9RHOB</name>
<dbReference type="InterPro" id="IPR029060">
    <property type="entry name" value="PIN-like_dom_sf"/>
</dbReference>
<dbReference type="NCBIfam" id="NF046100">
    <property type="entry name" value="RSP_2648_fam_PIN"/>
    <property type="match status" value="1"/>
</dbReference>
<comment type="caution">
    <text evidence="2">The sequence shown here is derived from an EMBL/GenBank/DDBJ whole genome shotgun (WGS) entry which is preliminary data.</text>
</comment>
<dbReference type="EMBL" id="JBHSWA010000001">
    <property type="protein sequence ID" value="MFC6642700.1"/>
    <property type="molecule type" value="Genomic_DNA"/>
</dbReference>
<evidence type="ECO:0000259" key="1">
    <source>
        <dbReference type="Pfam" id="PF13470"/>
    </source>
</evidence>
<feature type="domain" description="PIN" evidence="1">
    <location>
        <begin position="6"/>
        <end position="112"/>
    </location>
</feature>
<keyword evidence="3" id="KW-1185">Reference proteome</keyword>
<evidence type="ECO:0000313" key="2">
    <source>
        <dbReference type="EMBL" id="MFC6642700.1"/>
    </source>
</evidence>
<reference evidence="3" key="1">
    <citation type="journal article" date="2019" name="Int. J. Syst. Evol. Microbiol.">
        <title>The Global Catalogue of Microorganisms (GCM) 10K type strain sequencing project: providing services to taxonomists for standard genome sequencing and annotation.</title>
        <authorList>
            <consortium name="The Broad Institute Genomics Platform"/>
            <consortium name="The Broad Institute Genome Sequencing Center for Infectious Disease"/>
            <person name="Wu L."/>
            <person name="Ma J."/>
        </authorList>
    </citation>
    <scope>NUCLEOTIDE SEQUENCE [LARGE SCALE GENOMIC DNA]</scope>
    <source>
        <strain evidence="3">NBRC 111368</strain>
    </source>
</reference>
<dbReference type="Pfam" id="PF13470">
    <property type="entry name" value="PIN_3"/>
    <property type="match status" value="1"/>
</dbReference>
<protein>
    <submittedName>
        <fullName evidence="2">RSP_2648 family PIN domain-containing protein</fullName>
    </submittedName>
</protein>
<evidence type="ECO:0000313" key="3">
    <source>
        <dbReference type="Proteomes" id="UP001596403"/>
    </source>
</evidence>